<evidence type="ECO:0000256" key="6">
    <source>
        <dbReference type="RuleBase" id="RU004328"/>
    </source>
</evidence>
<evidence type="ECO:0000256" key="1">
    <source>
        <dbReference type="ARBA" id="ARBA00007469"/>
    </source>
</evidence>
<sequence length="293" mass="33896">MMKTHIKLYSKSNSCFLIMTMKSSLAIILLVLFHIVGLVVSDPPPYHANESSPSYELSAVTNKPPKTSPKKSPPPPYRRSPPPPPPHSEKPFDFLMLAEIWPETYCIMMNQVCRKITPSKFVIHGLWPSNSDIADSQPRNCHNTTEPDISSFSFKKDLQKEWPSLRSYQNTSVEDTTLWMRQWNYHGTCSLMTPEKYFEETIKIHKRVNLKFTLNKAGLPPTNRRPHQLSNIFSAIKNRIGFKPQIQCYQIHNTFYLREIRVCVDKSTPHGYIDCPRDYVDCGSNVVYFPEKE</sequence>
<evidence type="ECO:0000256" key="3">
    <source>
        <dbReference type="ARBA" id="ARBA00022759"/>
    </source>
</evidence>
<feature type="compositionally biased region" description="Polar residues" evidence="7">
    <location>
        <begin position="50"/>
        <end position="61"/>
    </location>
</feature>
<evidence type="ECO:0000313" key="9">
    <source>
        <dbReference type="Proteomes" id="UP001157006"/>
    </source>
</evidence>
<feature type="compositionally biased region" description="Pro residues" evidence="7">
    <location>
        <begin position="71"/>
        <end position="86"/>
    </location>
</feature>
<reference evidence="8 9" key="1">
    <citation type="submission" date="2023-01" db="EMBL/GenBank/DDBJ databases">
        <authorList>
            <person name="Kreplak J."/>
        </authorList>
    </citation>
    <scope>NUCLEOTIDE SEQUENCE [LARGE SCALE GENOMIC DNA]</scope>
</reference>
<dbReference type="GO" id="GO:0006401">
    <property type="term" value="P:RNA catabolic process"/>
    <property type="evidence" value="ECO:0007669"/>
    <property type="project" value="TreeGrafter"/>
</dbReference>
<dbReference type="GO" id="GO:0005576">
    <property type="term" value="C:extracellular region"/>
    <property type="evidence" value="ECO:0007669"/>
    <property type="project" value="TreeGrafter"/>
</dbReference>
<organism evidence="8 9">
    <name type="scientific">Vicia faba</name>
    <name type="common">Broad bean</name>
    <name type="synonym">Faba vulgaris</name>
    <dbReference type="NCBI Taxonomy" id="3906"/>
    <lineage>
        <taxon>Eukaryota</taxon>
        <taxon>Viridiplantae</taxon>
        <taxon>Streptophyta</taxon>
        <taxon>Embryophyta</taxon>
        <taxon>Tracheophyta</taxon>
        <taxon>Spermatophyta</taxon>
        <taxon>Magnoliopsida</taxon>
        <taxon>eudicotyledons</taxon>
        <taxon>Gunneridae</taxon>
        <taxon>Pentapetalae</taxon>
        <taxon>rosids</taxon>
        <taxon>fabids</taxon>
        <taxon>Fabales</taxon>
        <taxon>Fabaceae</taxon>
        <taxon>Papilionoideae</taxon>
        <taxon>50 kb inversion clade</taxon>
        <taxon>NPAAA clade</taxon>
        <taxon>Hologalegina</taxon>
        <taxon>IRL clade</taxon>
        <taxon>Fabeae</taxon>
        <taxon>Vicia</taxon>
    </lineage>
</organism>
<dbReference type="SUPFAM" id="SSF55895">
    <property type="entry name" value="Ribonuclease Rh-like"/>
    <property type="match status" value="1"/>
</dbReference>
<evidence type="ECO:0000313" key="8">
    <source>
        <dbReference type="EMBL" id="CAI8611602.1"/>
    </source>
</evidence>
<gene>
    <name evidence="8" type="ORF">VFH_IV237840</name>
</gene>
<dbReference type="Gene3D" id="3.90.730.10">
    <property type="entry name" value="Ribonuclease T2-like"/>
    <property type="match status" value="1"/>
</dbReference>
<proteinExistence type="inferred from homology"/>
<evidence type="ECO:0000256" key="5">
    <source>
        <dbReference type="ARBA" id="ARBA00023239"/>
    </source>
</evidence>
<dbReference type="GO" id="GO:0003723">
    <property type="term" value="F:RNA binding"/>
    <property type="evidence" value="ECO:0007669"/>
    <property type="project" value="InterPro"/>
</dbReference>
<evidence type="ECO:0000256" key="2">
    <source>
        <dbReference type="ARBA" id="ARBA00022722"/>
    </source>
</evidence>
<dbReference type="GO" id="GO:0016787">
    <property type="term" value="F:hydrolase activity"/>
    <property type="evidence" value="ECO:0007669"/>
    <property type="project" value="UniProtKB-KW"/>
</dbReference>
<dbReference type="AlphaFoldDB" id="A0AAV1AMJ4"/>
<dbReference type="InterPro" id="IPR001568">
    <property type="entry name" value="RNase_T2-like"/>
</dbReference>
<keyword evidence="3" id="KW-0255">Endonuclease</keyword>
<evidence type="ECO:0000256" key="4">
    <source>
        <dbReference type="ARBA" id="ARBA00022801"/>
    </source>
</evidence>
<keyword evidence="4" id="KW-0378">Hydrolase</keyword>
<comment type="similarity">
    <text evidence="1 6">Belongs to the RNase T2 family.</text>
</comment>
<dbReference type="InterPro" id="IPR036430">
    <property type="entry name" value="RNase_T2-like_sf"/>
</dbReference>
<dbReference type="Pfam" id="PF00445">
    <property type="entry name" value="Ribonuclease_T2"/>
    <property type="match status" value="1"/>
</dbReference>
<evidence type="ECO:0000256" key="7">
    <source>
        <dbReference type="SAM" id="MobiDB-lite"/>
    </source>
</evidence>
<dbReference type="PANTHER" id="PTHR11240:SF75">
    <property type="entry name" value="RIBONUCLEASE 3"/>
    <property type="match status" value="1"/>
</dbReference>
<protein>
    <submittedName>
        <fullName evidence="8">Uncharacterized protein</fullName>
    </submittedName>
</protein>
<dbReference type="Proteomes" id="UP001157006">
    <property type="component" value="Chromosome 4"/>
</dbReference>
<feature type="region of interest" description="Disordered" evidence="7">
    <location>
        <begin position="50"/>
        <end position="89"/>
    </location>
</feature>
<dbReference type="InterPro" id="IPR018188">
    <property type="entry name" value="RNase_T2_His_AS_1"/>
</dbReference>
<dbReference type="PANTHER" id="PTHR11240">
    <property type="entry name" value="RIBONUCLEASE T2"/>
    <property type="match status" value="1"/>
</dbReference>
<dbReference type="GO" id="GO:0033897">
    <property type="term" value="F:ribonuclease T2 activity"/>
    <property type="evidence" value="ECO:0007669"/>
    <property type="project" value="InterPro"/>
</dbReference>
<keyword evidence="5" id="KW-0456">Lyase</keyword>
<keyword evidence="9" id="KW-1185">Reference proteome</keyword>
<dbReference type="PROSITE" id="PS00530">
    <property type="entry name" value="RNASE_T2_1"/>
    <property type="match status" value="1"/>
</dbReference>
<name>A0AAV1AMJ4_VICFA</name>
<accession>A0AAV1AMJ4</accession>
<keyword evidence="2" id="KW-0540">Nuclease</keyword>
<dbReference type="EMBL" id="OX451739">
    <property type="protein sequence ID" value="CAI8611602.1"/>
    <property type="molecule type" value="Genomic_DNA"/>
</dbReference>